<proteinExistence type="predicted"/>
<dbReference type="InterPro" id="IPR006641">
    <property type="entry name" value="YqgF/RNaseH-like_dom"/>
</dbReference>
<protein>
    <submittedName>
        <fullName evidence="3">Tex-like protein N-terminal domain protein</fullName>
    </submittedName>
</protein>
<dbReference type="FunFam" id="3.30.420.140:FF:000001">
    <property type="entry name" value="RNA-binding transcriptional accessory protein"/>
    <property type="match status" value="1"/>
</dbReference>
<evidence type="ECO:0000256" key="1">
    <source>
        <dbReference type="PROSITE-ProRule" id="PRU00182"/>
    </source>
</evidence>
<dbReference type="InterPro" id="IPR041692">
    <property type="entry name" value="HHH_9"/>
</dbReference>
<dbReference type="InterPro" id="IPR023323">
    <property type="entry name" value="Tex-like_dom_sf"/>
</dbReference>
<name>I0SHU9_STRAP</name>
<dbReference type="Proteomes" id="UP000003245">
    <property type="component" value="Unassembled WGS sequence"/>
</dbReference>
<evidence type="ECO:0000313" key="4">
    <source>
        <dbReference type="Proteomes" id="UP000003245"/>
    </source>
</evidence>
<dbReference type="InterPro" id="IPR010994">
    <property type="entry name" value="RuvA_2-like"/>
</dbReference>
<dbReference type="Gene3D" id="1.10.3500.10">
    <property type="entry name" value="Tex N-terminal region-like"/>
    <property type="match status" value="1"/>
</dbReference>
<dbReference type="InterPro" id="IPR012337">
    <property type="entry name" value="RNaseH-like_sf"/>
</dbReference>
<dbReference type="InterPro" id="IPR050437">
    <property type="entry name" value="Ribos_protein_bS1-like"/>
</dbReference>
<dbReference type="PANTHER" id="PTHR10724:SF10">
    <property type="entry name" value="S1 RNA-BINDING DOMAIN-CONTAINING PROTEIN 1"/>
    <property type="match status" value="1"/>
</dbReference>
<dbReference type="AlphaFoldDB" id="I0SHU9"/>
<dbReference type="Pfam" id="PF17674">
    <property type="entry name" value="HHH_9"/>
    <property type="match status" value="1"/>
</dbReference>
<sequence length="712" mass="79148">MFFMETNIIELSQSLKISQKQIEKVLELTAEGNTIPFIARYRKEMTGNLDEVEIKAILDLDKSLTNLRERKATVLAKIEEQGKLTDKLRAAIEAAEKLADVEELYLPYKEKRRTKATIAREAGLFPLARLILQNAATLQEEATALTNEIFPTAEAALAGAVDILVEAISEDVQLRAWTYHEMLTNSSIVSTLKDQDLDEKQVFQIYYDFSEKIADMQGYRTLALNRGEKLGVLKVSFENNVDKIIRFFEVRFKVKNDYIHEAIQQAVKKKIIPAMERRIRAELTETAEDGAIQLFSDNLRNLLLIAPLKGRVVLGFDPAFRTGAKLAVVDATGKMLTTQVIYPVPPAKAAQIEASKQDLSDLIDQFGVEIIAIGNGTASRESEAFVAEVLKTHPNVSYVIVNESGASVYSASELARHEFPDLTVEKRSAISIARRLQDPLAELVKIDPKSIGVGQYQHDVSQKKLSESLDFVVDTVVNQVGVNINTASPSLLSHVAGLNKTISENIVKYREEEGVIRSREEIKKVPRLGAKAFEQAAGFLRIPESDNVLDNTGVHPESYPAVEKLFQTLAITDLDQAAQEKLQSLDVKKVAADLNLGEVTLKDIIADLLKPGRDMRDSFDAPVLRQDVLDMKDLQIGQKLEGVVRNVVDFGAFVDIGIHEDGLIHISKLSNSYVKHPSQVVSVGDLVTVWVDKLDIEREKVNLSLVAPRESN</sequence>
<dbReference type="Gene3D" id="1.10.150.310">
    <property type="entry name" value="Tex RuvX-like domain-like"/>
    <property type="match status" value="1"/>
</dbReference>
<dbReference type="Gene3D" id="1.10.10.650">
    <property type="entry name" value="RuvA domain 2-like"/>
    <property type="match status" value="1"/>
</dbReference>
<dbReference type="SMART" id="SM00316">
    <property type="entry name" value="S1"/>
    <property type="match status" value="1"/>
</dbReference>
<dbReference type="InterPro" id="IPR012340">
    <property type="entry name" value="NA-bd_OB-fold"/>
</dbReference>
<dbReference type="GO" id="GO:0003735">
    <property type="term" value="F:structural constituent of ribosome"/>
    <property type="evidence" value="ECO:0007669"/>
    <property type="project" value="TreeGrafter"/>
</dbReference>
<dbReference type="FunFam" id="2.40.50.140:FF:000051">
    <property type="entry name" value="RNA-binding transcriptional accessory protein"/>
    <property type="match status" value="1"/>
</dbReference>
<comment type="caution">
    <text evidence="3">The sequence shown here is derived from an EMBL/GenBank/DDBJ whole genome shotgun (WGS) entry which is preliminary data.</text>
</comment>
<dbReference type="SUPFAM" id="SSF53098">
    <property type="entry name" value="Ribonuclease H-like"/>
    <property type="match status" value="1"/>
</dbReference>
<dbReference type="InterPro" id="IPR037027">
    <property type="entry name" value="YqgF/RNaseH-like_dom_sf"/>
</dbReference>
<keyword evidence="1" id="KW-0694">RNA-binding</keyword>
<dbReference type="SUPFAM" id="SSF47781">
    <property type="entry name" value="RuvA domain 2-like"/>
    <property type="match status" value="2"/>
</dbReference>
<gene>
    <name evidence="3" type="ORF">HMPREF1043_1248</name>
</gene>
<dbReference type="Pfam" id="PF16921">
    <property type="entry name" value="Tex_YqgF"/>
    <property type="match status" value="1"/>
</dbReference>
<evidence type="ECO:0000259" key="2">
    <source>
        <dbReference type="PROSITE" id="PS50126"/>
    </source>
</evidence>
<reference evidence="3 4" key="1">
    <citation type="submission" date="2012-01" db="EMBL/GenBank/DDBJ databases">
        <authorList>
            <person name="Harkins D.M."/>
            <person name="Madupu R."/>
            <person name="Durkin A.S."/>
            <person name="Torralba M."/>
            <person name="Methe B."/>
            <person name="Sutton G.G."/>
            <person name="Nelson K.E."/>
        </authorList>
    </citation>
    <scope>NUCLEOTIDE SEQUENCE [LARGE SCALE GENOMIC DNA]</scope>
    <source>
        <strain evidence="3 4">CCUG 39159</strain>
    </source>
</reference>
<dbReference type="Pfam" id="PF22706">
    <property type="entry name" value="Tex_central_region"/>
    <property type="match status" value="1"/>
</dbReference>
<dbReference type="GO" id="GO:0006412">
    <property type="term" value="P:translation"/>
    <property type="evidence" value="ECO:0007669"/>
    <property type="project" value="TreeGrafter"/>
</dbReference>
<dbReference type="InterPro" id="IPR055179">
    <property type="entry name" value="Tex-like_central_region"/>
</dbReference>
<dbReference type="Pfam" id="PF09371">
    <property type="entry name" value="Tex_N"/>
    <property type="match status" value="1"/>
</dbReference>
<dbReference type="SUPFAM" id="SSF50249">
    <property type="entry name" value="Nucleic acid-binding proteins"/>
    <property type="match status" value="1"/>
</dbReference>
<dbReference type="InterPro" id="IPR023319">
    <property type="entry name" value="Tex-like_HTH_dom_sf"/>
</dbReference>
<accession>I0SHU9</accession>
<dbReference type="SUPFAM" id="SSF158832">
    <property type="entry name" value="Tex N-terminal region-like"/>
    <property type="match status" value="1"/>
</dbReference>
<organism evidence="3 4">
    <name type="scientific">Streptococcus anginosus subsp. whileyi CCUG 39159</name>
    <dbReference type="NCBI Taxonomy" id="1095729"/>
    <lineage>
        <taxon>Bacteria</taxon>
        <taxon>Bacillati</taxon>
        <taxon>Bacillota</taxon>
        <taxon>Bacilli</taxon>
        <taxon>Lactobacillales</taxon>
        <taxon>Streptococcaceae</taxon>
        <taxon>Streptococcus</taxon>
        <taxon>Streptococcus anginosus group</taxon>
    </lineage>
</organism>
<dbReference type="EMBL" id="AICP01000030">
    <property type="protein sequence ID" value="EID22952.1"/>
    <property type="molecule type" value="Genomic_DNA"/>
</dbReference>
<dbReference type="Gene3D" id="2.40.50.140">
    <property type="entry name" value="Nucleic acid-binding proteins"/>
    <property type="match status" value="1"/>
</dbReference>
<dbReference type="FunFam" id="1.10.10.650:FF:000001">
    <property type="entry name" value="S1 RNA-binding domain 1"/>
    <property type="match status" value="1"/>
</dbReference>
<dbReference type="Pfam" id="PF00575">
    <property type="entry name" value="S1"/>
    <property type="match status" value="1"/>
</dbReference>
<dbReference type="InterPro" id="IPR018974">
    <property type="entry name" value="Tex-like_N"/>
</dbReference>
<dbReference type="InterPro" id="IPR044146">
    <property type="entry name" value="S1_Tex"/>
</dbReference>
<evidence type="ECO:0000313" key="3">
    <source>
        <dbReference type="EMBL" id="EID22952.1"/>
    </source>
</evidence>
<feature type="domain" description="S1 motif" evidence="2">
    <location>
        <begin position="637"/>
        <end position="706"/>
    </location>
</feature>
<dbReference type="Pfam" id="PF12836">
    <property type="entry name" value="HHH_3"/>
    <property type="match status" value="1"/>
</dbReference>
<dbReference type="SMART" id="SM00732">
    <property type="entry name" value="YqgFc"/>
    <property type="match status" value="1"/>
</dbReference>
<dbReference type="PROSITE" id="PS50889">
    <property type="entry name" value="S4"/>
    <property type="match status" value="1"/>
</dbReference>
<dbReference type="InterPro" id="IPR003029">
    <property type="entry name" value="S1_domain"/>
</dbReference>
<dbReference type="PROSITE" id="PS50126">
    <property type="entry name" value="S1"/>
    <property type="match status" value="1"/>
</dbReference>
<dbReference type="FunFam" id="1.10.150.310:FF:000001">
    <property type="entry name" value="RNA-binding transcriptional accessory protein"/>
    <property type="match status" value="1"/>
</dbReference>
<keyword evidence="4" id="KW-1185">Reference proteome</keyword>
<dbReference type="GO" id="GO:0003729">
    <property type="term" value="F:mRNA binding"/>
    <property type="evidence" value="ECO:0007669"/>
    <property type="project" value="TreeGrafter"/>
</dbReference>
<dbReference type="GO" id="GO:0006139">
    <property type="term" value="P:nucleobase-containing compound metabolic process"/>
    <property type="evidence" value="ECO:0007669"/>
    <property type="project" value="InterPro"/>
</dbReference>
<dbReference type="Gene3D" id="3.30.420.140">
    <property type="entry name" value="YqgF/RNase H-like domain"/>
    <property type="match status" value="1"/>
</dbReference>
<dbReference type="PATRIC" id="fig|1095729.3.peg.728"/>
<dbReference type="PANTHER" id="PTHR10724">
    <property type="entry name" value="30S RIBOSOMAL PROTEIN S1"/>
    <property type="match status" value="1"/>
</dbReference>
<dbReference type="GO" id="GO:0005737">
    <property type="term" value="C:cytoplasm"/>
    <property type="evidence" value="ECO:0007669"/>
    <property type="project" value="UniProtKB-ARBA"/>
</dbReference>
<dbReference type="CDD" id="cd05685">
    <property type="entry name" value="S1_Tex"/>
    <property type="match status" value="1"/>
</dbReference>
<dbReference type="InterPro" id="IPR032639">
    <property type="entry name" value="Tex_YqgF"/>
</dbReference>